<gene>
    <name evidence="1" type="ORF">GCM10023196_000970</name>
</gene>
<reference evidence="2" key="1">
    <citation type="journal article" date="2019" name="Int. J. Syst. Evol. Microbiol.">
        <title>The Global Catalogue of Microorganisms (GCM) 10K type strain sequencing project: providing services to taxonomists for standard genome sequencing and annotation.</title>
        <authorList>
            <consortium name="The Broad Institute Genomics Platform"/>
            <consortium name="The Broad Institute Genome Sequencing Center for Infectious Disease"/>
            <person name="Wu L."/>
            <person name="Ma J."/>
        </authorList>
    </citation>
    <scope>NUCLEOTIDE SEQUENCE [LARGE SCALE GENOMIC DNA]</scope>
    <source>
        <strain evidence="2">JCM 17939</strain>
    </source>
</reference>
<sequence>MALQADLVGELGHGRARAGAGLELFALELVLEQAAITSVGLPPDYGVGRGTGPSTDRVDEEEFLLHSHGANIHYVLLCWFSAMEK</sequence>
<dbReference type="EMBL" id="BAABHK010000001">
    <property type="protein sequence ID" value="GAA4619744.1"/>
    <property type="molecule type" value="Genomic_DNA"/>
</dbReference>
<name>A0ABP8U1Z6_9ACTN</name>
<keyword evidence="2" id="KW-1185">Reference proteome</keyword>
<comment type="caution">
    <text evidence="1">The sequence shown here is derived from an EMBL/GenBank/DDBJ whole genome shotgun (WGS) entry which is preliminary data.</text>
</comment>
<evidence type="ECO:0000313" key="2">
    <source>
        <dbReference type="Proteomes" id="UP001501442"/>
    </source>
</evidence>
<proteinExistence type="predicted"/>
<accession>A0ABP8U1Z6</accession>
<dbReference type="Proteomes" id="UP001501442">
    <property type="component" value="Unassembled WGS sequence"/>
</dbReference>
<evidence type="ECO:0000313" key="1">
    <source>
        <dbReference type="EMBL" id="GAA4619744.1"/>
    </source>
</evidence>
<protein>
    <submittedName>
        <fullName evidence="1">Uncharacterized protein</fullName>
    </submittedName>
</protein>
<organism evidence="1 2">
    <name type="scientific">Actinoallomurus vinaceus</name>
    <dbReference type="NCBI Taxonomy" id="1080074"/>
    <lineage>
        <taxon>Bacteria</taxon>
        <taxon>Bacillati</taxon>
        <taxon>Actinomycetota</taxon>
        <taxon>Actinomycetes</taxon>
        <taxon>Streptosporangiales</taxon>
        <taxon>Thermomonosporaceae</taxon>
        <taxon>Actinoallomurus</taxon>
    </lineage>
</organism>